<feature type="transmembrane region" description="Helical" evidence="7">
    <location>
        <begin position="244"/>
        <end position="267"/>
    </location>
</feature>
<accession>A0A839A3E5</accession>
<dbReference type="PROSITE" id="PS50928">
    <property type="entry name" value="ABC_TM1"/>
    <property type="match status" value="1"/>
</dbReference>
<gene>
    <name evidence="9" type="ORF">HW423_01330</name>
</gene>
<proteinExistence type="inferred from homology"/>
<feature type="transmembrane region" description="Helical" evidence="7">
    <location>
        <begin position="182"/>
        <end position="207"/>
    </location>
</feature>
<sequence>MKSMKKSNKLALIIAVIMAIFFIVPLLYMFFTSFKSMSESLSSAGLVPQSWTMENYQSLLEDTSTSPMIRWLLNTTLVTVVGTTIVVTIDVLAAYALARLNLPFKNIALFIVIASLTIPGIVTLFPNFFIMQEIGVIDTYIPLIVIYTSSSMGVYMIYNFLKSFPGELEEAAALDGASRWQILRHVILPSIKGPTTTLAIMTFLAIYNDFLWPSLVTNSTEMKTVTVGVANLVQGANFVNPGRMMAATVIATIPALIVFVFAQRFFIQNDTASGIK</sequence>
<evidence type="ECO:0000313" key="9">
    <source>
        <dbReference type="EMBL" id="MBA5728431.1"/>
    </source>
</evidence>
<protein>
    <submittedName>
        <fullName evidence="9">Carbohydrate ABC transporter permease</fullName>
    </submittedName>
</protein>
<evidence type="ECO:0000256" key="4">
    <source>
        <dbReference type="ARBA" id="ARBA00022692"/>
    </source>
</evidence>
<evidence type="ECO:0000256" key="5">
    <source>
        <dbReference type="ARBA" id="ARBA00022989"/>
    </source>
</evidence>
<feature type="transmembrane region" description="Helical" evidence="7">
    <location>
        <begin position="140"/>
        <end position="161"/>
    </location>
</feature>
<evidence type="ECO:0000313" key="10">
    <source>
        <dbReference type="Proteomes" id="UP000571018"/>
    </source>
</evidence>
<keyword evidence="3" id="KW-1003">Cell membrane</keyword>
<dbReference type="GO" id="GO:0005886">
    <property type="term" value="C:plasma membrane"/>
    <property type="evidence" value="ECO:0007669"/>
    <property type="project" value="UniProtKB-SubCell"/>
</dbReference>
<dbReference type="InterPro" id="IPR035906">
    <property type="entry name" value="MetI-like_sf"/>
</dbReference>
<comment type="caution">
    <text evidence="9">The sequence shown here is derived from an EMBL/GenBank/DDBJ whole genome shotgun (WGS) entry which is preliminary data.</text>
</comment>
<dbReference type="PANTHER" id="PTHR43744:SF12">
    <property type="entry name" value="ABC TRANSPORTER PERMEASE PROTEIN MG189-RELATED"/>
    <property type="match status" value="1"/>
</dbReference>
<dbReference type="AlphaFoldDB" id="A0A839A3E5"/>
<keyword evidence="6 7" id="KW-0472">Membrane</keyword>
<organism evidence="9 10">
    <name type="scientific">Ruoffia halotolerans</name>
    <dbReference type="NCBI Taxonomy" id="2748684"/>
    <lineage>
        <taxon>Bacteria</taxon>
        <taxon>Bacillati</taxon>
        <taxon>Bacillota</taxon>
        <taxon>Bacilli</taxon>
        <taxon>Lactobacillales</taxon>
        <taxon>Aerococcaceae</taxon>
        <taxon>Ruoffia</taxon>
    </lineage>
</organism>
<dbReference type="Pfam" id="PF00528">
    <property type="entry name" value="BPD_transp_1"/>
    <property type="match status" value="1"/>
</dbReference>
<keyword evidence="4 7" id="KW-0812">Transmembrane</keyword>
<name>A0A839A3E5_9LACT</name>
<keyword evidence="2 7" id="KW-0813">Transport</keyword>
<dbReference type="EMBL" id="JACAOA010000002">
    <property type="protein sequence ID" value="MBA5728431.1"/>
    <property type="molecule type" value="Genomic_DNA"/>
</dbReference>
<reference evidence="9 10" key="1">
    <citation type="submission" date="2020-06" db="EMBL/GenBank/DDBJ databases">
        <title>Reclassification of Facklamia ignava, Facklamia soureckii and Facklami tabacinasalis as Falseniella iganva gen. nov., comb. nov., Hutsoniella ignava gen. nov., comb. nov., and Ruoffia tabacinasalis gen. nov., comb. nov and description of Ruoffia haltotolerans sp. nov., isolated from hypersaline Inland Sea of Qatar.</title>
        <authorList>
            <person name="Fotedar R."/>
            <person name="Sankaranarayanan K."/>
            <person name="Lawson P."/>
            <person name="Caldwell M."/>
            <person name="Zeyara A."/>
            <person name="Al Malki A."/>
            <person name="Ali M."/>
        </authorList>
    </citation>
    <scope>NUCLEOTIDE SEQUENCE [LARGE SCALE GENOMIC DNA]</scope>
    <source>
        <strain evidence="9 10">INB8</strain>
    </source>
</reference>
<feature type="domain" description="ABC transmembrane type-1" evidence="8">
    <location>
        <begin position="72"/>
        <end position="262"/>
    </location>
</feature>
<dbReference type="Proteomes" id="UP000571018">
    <property type="component" value="Unassembled WGS sequence"/>
</dbReference>
<dbReference type="GO" id="GO:0055085">
    <property type="term" value="P:transmembrane transport"/>
    <property type="evidence" value="ECO:0007669"/>
    <property type="project" value="InterPro"/>
</dbReference>
<evidence type="ECO:0000256" key="7">
    <source>
        <dbReference type="RuleBase" id="RU363032"/>
    </source>
</evidence>
<dbReference type="Gene3D" id="1.10.3720.10">
    <property type="entry name" value="MetI-like"/>
    <property type="match status" value="1"/>
</dbReference>
<evidence type="ECO:0000256" key="2">
    <source>
        <dbReference type="ARBA" id="ARBA00022448"/>
    </source>
</evidence>
<keyword evidence="10" id="KW-1185">Reference proteome</keyword>
<dbReference type="RefSeq" id="WP_218930155.1">
    <property type="nucleotide sequence ID" value="NZ_JACAOA010000002.1"/>
</dbReference>
<feature type="transmembrane region" description="Helical" evidence="7">
    <location>
        <begin position="71"/>
        <end position="95"/>
    </location>
</feature>
<dbReference type="InterPro" id="IPR000515">
    <property type="entry name" value="MetI-like"/>
</dbReference>
<evidence type="ECO:0000259" key="8">
    <source>
        <dbReference type="PROSITE" id="PS50928"/>
    </source>
</evidence>
<evidence type="ECO:0000256" key="3">
    <source>
        <dbReference type="ARBA" id="ARBA00022475"/>
    </source>
</evidence>
<dbReference type="CDD" id="cd06261">
    <property type="entry name" value="TM_PBP2"/>
    <property type="match status" value="1"/>
</dbReference>
<comment type="subcellular location">
    <subcellularLocation>
        <location evidence="1 7">Cell membrane</location>
        <topology evidence="1 7">Multi-pass membrane protein</topology>
    </subcellularLocation>
</comment>
<dbReference type="SUPFAM" id="SSF161098">
    <property type="entry name" value="MetI-like"/>
    <property type="match status" value="1"/>
</dbReference>
<evidence type="ECO:0000256" key="6">
    <source>
        <dbReference type="ARBA" id="ARBA00023136"/>
    </source>
</evidence>
<keyword evidence="5 7" id="KW-1133">Transmembrane helix</keyword>
<comment type="similarity">
    <text evidence="7">Belongs to the binding-protein-dependent transport system permease family.</text>
</comment>
<evidence type="ECO:0000256" key="1">
    <source>
        <dbReference type="ARBA" id="ARBA00004651"/>
    </source>
</evidence>
<feature type="transmembrane region" description="Helical" evidence="7">
    <location>
        <begin position="12"/>
        <end position="31"/>
    </location>
</feature>
<dbReference type="PANTHER" id="PTHR43744">
    <property type="entry name" value="ABC TRANSPORTER PERMEASE PROTEIN MG189-RELATED-RELATED"/>
    <property type="match status" value="1"/>
</dbReference>
<feature type="transmembrane region" description="Helical" evidence="7">
    <location>
        <begin position="107"/>
        <end position="128"/>
    </location>
</feature>